<evidence type="ECO:0000313" key="5">
    <source>
        <dbReference type="EMBL" id="SFL21602.1"/>
    </source>
</evidence>
<dbReference type="PANTHER" id="PTHR30011:SF16">
    <property type="entry name" value="C2H2 FINGER DOMAIN TRANSCRIPTION FACTOR (EUROFUNG)-RELATED"/>
    <property type="match status" value="1"/>
</dbReference>
<keyword evidence="3" id="KW-0560">Oxidoreductase</keyword>
<keyword evidence="1" id="KW-0285">Flavoprotein</keyword>
<protein>
    <recommendedName>
        <fullName evidence="7">Luciferase-like monooxygenase</fullName>
    </recommendedName>
</protein>
<keyword evidence="2" id="KW-0288">FMN</keyword>
<evidence type="ECO:0000256" key="2">
    <source>
        <dbReference type="ARBA" id="ARBA00022643"/>
    </source>
</evidence>
<evidence type="ECO:0000313" key="6">
    <source>
        <dbReference type="Proteomes" id="UP000323300"/>
    </source>
</evidence>
<evidence type="ECO:0000256" key="1">
    <source>
        <dbReference type="ARBA" id="ARBA00022630"/>
    </source>
</evidence>
<dbReference type="PANTHER" id="PTHR30011">
    <property type="entry name" value="ALKANESULFONATE MONOOXYGENASE-RELATED"/>
    <property type="match status" value="1"/>
</dbReference>
<gene>
    <name evidence="5" type="ORF">SAMN04488498_1617</name>
</gene>
<dbReference type="InterPro" id="IPR036661">
    <property type="entry name" value="Luciferase-like_sf"/>
</dbReference>
<keyword evidence="4" id="KW-0503">Monooxygenase</keyword>
<evidence type="ECO:0000256" key="3">
    <source>
        <dbReference type="ARBA" id="ARBA00023002"/>
    </source>
</evidence>
<name>A0A1I4FUM0_9HYPH</name>
<evidence type="ECO:0000256" key="4">
    <source>
        <dbReference type="ARBA" id="ARBA00023033"/>
    </source>
</evidence>
<keyword evidence="6" id="KW-1185">Reference proteome</keyword>
<evidence type="ECO:0008006" key="7">
    <source>
        <dbReference type="Google" id="ProtNLM"/>
    </source>
</evidence>
<dbReference type="SUPFAM" id="SSF51679">
    <property type="entry name" value="Bacterial luciferase-like"/>
    <property type="match status" value="1"/>
</dbReference>
<dbReference type="RefSeq" id="WP_188130652.1">
    <property type="nucleotide sequence ID" value="NZ_BSPE01000035.1"/>
</dbReference>
<dbReference type="AlphaFoldDB" id="A0A1I4FUM0"/>
<dbReference type="GO" id="GO:0016705">
    <property type="term" value="F:oxidoreductase activity, acting on paired donors, with incorporation or reduction of molecular oxygen"/>
    <property type="evidence" value="ECO:0007669"/>
    <property type="project" value="InterPro"/>
</dbReference>
<proteinExistence type="predicted"/>
<reference evidence="5 6" key="1">
    <citation type="submission" date="2016-10" db="EMBL/GenBank/DDBJ databases">
        <authorList>
            <person name="Varghese N."/>
            <person name="Submissions S."/>
        </authorList>
    </citation>
    <scope>NUCLEOTIDE SEQUENCE [LARGE SCALE GENOMIC DNA]</scope>
    <source>
        <strain evidence="5 6">DSM 21822</strain>
    </source>
</reference>
<dbReference type="EMBL" id="FOSL01000061">
    <property type="protein sequence ID" value="SFL21602.1"/>
    <property type="molecule type" value="Genomic_DNA"/>
</dbReference>
<dbReference type="InterPro" id="IPR051260">
    <property type="entry name" value="Diverse_substr_monoxygenases"/>
</dbReference>
<dbReference type="Proteomes" id="UP000323300">
    <property type="component" value="Unassembled WGS sequence"/>
</dbReference>
<accession>A0A1I4FUM0</accession>
<organism evidence="5 6">
    <name type="scientific">Neomesorhizobium albiziae</name>
    <dbReference type="NCBI Taxonomy" id="335020"/>
    <lineage>
        <taxon>Bacteria</taxon>
        <taxon>Pseudomonadati</taxon>
        <taxon>Pseudomonadota</taxon>
        <taxon>Alphaproteobacteria</taxon>
        <taxon>Hyphomicrobiales</taxon>
        <taxon>Phyllobacteriaceae</taxon>
        <taxon>Neomesorhizobium</taxon>
    </lineage>
</organism>
<dbReference type="Gene3D" id="3.20.20.30">
    <property type="entry name" value="Luciferase-like domain"/>
    <property type="match status" value="1"/>
</dbReference>
<dbReference type="GO" id="GO:0004497">
    <property type="term" value="F:monooxygenase activity"/>
    <property type="evidence" value="ECO:0007669"/>
    <property type="project" value="UniProtKB-KW"/>
</dbReference>
<sequence length="94" mass="10412">MALHFATPRTQFVGTAEQVADAFQRWLEERGSDGFVVNVSLPKELEVFVETVVPILQTRGIYRTEYEAETFRGNLGIPVPPNRHAVLGVAVAAE</sequence>